<dbReference type="Proteomes" id="UP000298061">
    <property type="component" value="Unassembled WGS sequence"/>
</dbReference>
<evidence type="ECO:0000313" key="2">
    <source>
        <dbReference type="EMBL" id="TFY76558.1"/>
    </source>
</evidence>
<feature type="compositionally biased region" description="Polar residues" evidence="1">
    <location>
        <begin position="78"/>
        <end position="87"/>
    </location>
</feature>
<dbReference type="EMBL" id="SFCI01001170">
    <property type="protein sequence ID" value="TFY76558.1"/>
    <property type="molecule type" value="Genomic_DNA"/>
</dbReference>
<feature type="region of interest" description="Disordered" evidence="1">
    <location>
        <begin position="64"/>
        <end position="87"/>
    </location>
</feature>
<evidence type="ECO:0000313" key="3">
    <source>
        <dbReference type="Proteomes" id="UP000298061"/>
    </source>
</evidence>
<gene>
    <name evidence="2" type="ORF">EWM64_g7455</name>
</gene>
<accession>A0A4Y9ZSU8</accession>
<dbReference type="AlphaFoldDB" id="A0A4Y9ZSU8"/>
<organism evidence="2 3">
    <name type="scientific">Hericium alpestre</name>
    <dbReference type="NCBI Taxonomy" id="135208"/>
    <lineage>
        <taxon>Eukaryota</taxon>
        <taxon>Fungi</taxon>
        <taxon>Dikarya</taxon>
        <taxon>Basidiomycota</taxon>
        <taxon>Agaricomycotina</taxon>
        <taxon>Agaricomycetes</taxon>
        <taxon>Russulales</taxon>
        <taxon>Hericiaceae</taxon>
        <taxon>Hericium</taxon>
    </lineage>
</organism>
<proteinExistence type="predicted"/>
<comment type="caution">
    <text evidence="2">The sequence shown here is derived from an EMBL/GenBank/DDBJ whole genome shotgun (WGS) entry which is preliminary data.</text>
</comment>
<sequence>MHSGLVGTTSNVEGRPQLLQQALYQELPAKDSNIRLFAEQMQNWPEMINEAWLVMTKADPKTAKKSQKLFSAPAPEPTSDTSSLIQSQRPFVEESHVLSLGAHPTLSQGPIQGPSELVLQQFPQQNAEEAMMQYQKELEQLWNEEK</sequence>
<reference evidence="2 3" key="1">
    <citation type="submission" date="2019-02" db="EMBL/GenBank/DDBJ databases">
        <title>Genome sequencing of the rare red list fungi Hericium alpestre (H. flagellum).</title>
        <authorList>
            <person name="Buettner E."/>
            <person name="Kellner H."/>
        </authorList>
    </citation>
    <scope>NUCLEOTIDE SEQUENCE [LARGE SCALE GENOMIC DNA]</scope>
    <source>
        <strain evidence="2 3">DSM 108284</strain>
    </source>
</reference>
<protein>
    <submittedName>
        <fullName evidence="2">Uncharacterized protein</fullName>
    </submittedName>
</protein>
<name>A0A4Y9ZSU8_9AGAM</name>
<evidence type="ECO:0000256" key="1">
    <source>
        <dbReference type="SAM" id="MobiDB-lite"/>
    </source>
</evidence>
<keyword evidence="3" id="KW-1185">Reference proteome</keyword>